<evidence type="ECO:0000259" key="3">
    <source>
        <dbReference type="Pfam" id="PF12850"/>
    </source>
</evidence>
<dbReference type="GO" id="GO:0016787">
    <property type="term" value="F:hydrolase activity"/>
    <property type="evidence" value="ECO:0007669"/>
    <property type="project" value="UniProtKB-UniRule"/>
</dbReference>
<dbReference type="EMBL" id="BJWI01000001">
    <property type="protein sequence ID" value="GEM00614.1"/>
    <property type="molecule type" value="Genomic_DNA"/>
</dbReference>
<dbReference type="InterPro" id="IPR000979">
    <property type="entry name" value="Phosphodiesterase_MJ0936/Vps29"/>
</dbReference>
<organism evidence="5 6">
    <name type="scientific">Halolactibacillus halophilus</name>
    <dbReference type="NCBI Taxonomy" id="306540"/>
    <lineage>
        <taxon>Bacteria</taxon>
        <taxon>Bacillati</taxon>
        <taxon>Bacillota</taxon>
        <taxon>Bacilli</taxon>
        <taxon>Bacillales</taxon>
        <taxon>Bacillaceae</taxon>
        <taxon>Halolactibacillus</taxon>
    </lineage>
</organism>
<dbReference type="InterPro" id="IPR029052">
    <property type="entry name" value="Metallo-depent_PP-like"/>
</dbReference>
<reference evidence="5 6" key="1">
    <citation type="submission" date="2016-10" db="EMBL/GenBank/DDBJ databases">
        <authorList>
            <person name="de Groot N.N."/>
        </authorList>
    </citation>
    <scope>NUCLEOTIDE SEQUENCE [LARGE SCALE GENOMIC DNA]</scope>
    <source>
        <strain evidence="5 6">DSM 17073</strain>
    </source>
</reference>
<accession>A0A1I5L3M7</accession>
<dbReference type="GO" id="GO:0046872">
    <property type="term" value="F:metal ion binding"/>
    <property type="evidence" value="ECO:0007669"/>
    <property type="project" value="UniProtKB-KW"/>
</dbReference>
<keyword evidence="2" id="KW-0479">Metal-binding</keyword>
<protein>
    <recommendedName>
        <fullName evidence="2">Phosphoesterase</fullName>
        <ecNumber evidence="2">3.1.4.-</ecNumber>
    </recommendedName>
</protein>
<dbReference type="PANTHER" id="PTHR11124">
    <property type="entry name" value="VACUOLAR SORTING PROTEIN VPS29"/>
    <property type="match status" value="1"/>
</dbReference>
<keyword evidence="7" id="KW-1185">Reference proteome</keyword>
<dbReference type="Pfam" id="PF12850">
    <property type="entry name" value="Metallophos_2"/>
    <property type="match status" value="1"/>
</dbReference>
<dbReference type="InterPro" id="IPR024654">
    <property type="entry name" value="Calcineurin-like_PHP_lpxH"/>
</dbReference>
<dbReference type="NCBIfam" id="TIGR00040">
    <property type="entry name" value="yfcE"/>
    <property type="match status" value="1"/>
</dbReference>
<sequence length="170" mass="19382">MPTVLITSDSHGFTDEVQQLKDQYQDKVDGMIHCGDSELDYNHPAMVDFLKVTGNCDYDSEYPEDLTVDIKGTRFFVAHGHHHNVKMTLDPITYQASEQQATVVCHGHSHLAHATKMGDQIVINPGSIRLPRGRREETYAILSWDDHTYKINFYQLNGKEVKELATEYTL</sequence>
<dbReference type="Proteomes" id="UP000321547">
    <property type="component" value="Unassembled WGS sequence"/>
</dbReference>
<dbReference type="EMBL" id="FOXC01000001">
    <property type="protein sequence ID" value="SFO91361.1"/>
    <property type="molecule type" value="Genomic_DNA"/>
</dbReference>
<dbReference type="OrthoDB" id="9800565at2"/>
<name>A0A1I5L3M7_9BACI</name>
<reference evidence="4 7" key="2">
    <citation type="submission" date="2019-07" db="EMBL/GenBank/DDBJ databases">
        <title>Whole genome shotgun sequence of Halolactibacillus halophilus NBRC 100868.</title>
        <authorList>
            <person name="Hosoyama A."/>
            <person name="Uohara A."/>
            <person name="Ohji S."/>
            <person name="Ichikawa N."/>
        </authorList>
    </citation>
    <scope>NUCLEOTIDE SEQUENCE [LARGE SCALE GENOMIC DNA]</scope>
    <source>
        <strain evidence="4 7">NBRC 100868</strain>
    </source>
</reference>
<dbReference type="RefSeq" id="WP_089829379.1">
    <property type="nucleotide sequence ID" value="NZ_BJWI01000001.1"/>
</dbReference>
<comment type="cofactor">
    <cofactor evidence="2">
        <name>a divalent metal cation</name>
        <dbReference type="ChEBI" id="CHEBI:60240"/>
    </cofactor>
</comment>
<evidence type="ECO:0000256" key="1">
    <source>
        <dbReference type="ARBA" id="ARBA00008950"/>
    </source>
</evidence>
<gene>
    <name evidence="4" type="ORF">HHA03_01460</name>
    <name evidence="5" type="ORF">SAMN05421839_101161</name>
</gene>
<proteinExistence type="inferred from homology"/>
<dbReference type="STRING" id="306540.SAMN05421839_101161"/>
<evidence type="ECO:0000313" key="7">
    <source>
        <dbReference type="Proteomes" id="UP000321547"/>
    </source>
</evidence>
<dbReference type="Gene3D" id="3.60.21.10">
    <property type="match status" value="1"/>
</dbReference>
<evidence type="ECO:0000313" key="4">
    <source>
        <dbReference type="EMBL" id="GEM00614.1"/>
    </source>
</evidence>
<evidence type="ECO:0000256" key="2">
    <source>
        <dbReference type="RuleBase" id="RU362039"/>
    </source>
</evidence>
<dbReference type="SUPFAM" id="SSF56300">
    <property type="entry name" value="Metallo-dependent phosphatases"/>
    <property type="match status" value="1"/>
</dbReference>
<evidence type="ECO:0000313" key="6">
    <source>
        <dbReference type="Proteomes" id="UP000242243"/>
    </source>
</evidence>
<comment type="similarity">
    <text evidence="1 2">Belongs to the metallophosphoesterase superfamily. YfcE family.</text>
</comment>
<dbReference type="EC" id="3.1.4.-" evidence="2"/>
<feature type="domain" description="Calcineurin-like phosphoesterase" evidence="3">
    <location>
        <begin position="4"/>
        <end position="146"/>
    </location>
</feature>
<evidence type="ECO:0000313" key="5">
    <source>
        <dbReference type="EMBL" id="SFO91361.1"/>
    </source>
</evidence>
<dbReference type="Proteomes" id="UP000242243">
    <property type="component" value="Unassembled WGS sequence"/>
</dbReference>
<dbReference type="AlphaFoldDB" id="A0A1I5L3M7"/>